<feature type="domain" description="Beta-glucuronidase C-terminal" evidence="2">
    <location>
        <begin position="380"/>
        <end position="487"/>
    </location>
</feature>
<keyword evidence="4" id="KW-1185">Reference proteome</keyword>
<reference evidence="3 4" key="1">
    <citation type="journal article" date="2021" name="Nat. Commun.">
        <title>Genetic determinants of endophytism in the Arabidopsis root mycobiome.</title>
        <authorList>
            <person name="Mesny F."/>
            <person name="Miyauchi S."/>
            <person name="Thiergart T."/>
            <person name="Pickel B."/>
            <person name="Atanasova L."/>
            <person name="Karlsson M."/>
            <person name="Huettel B."/>
            <person name="Barry K.W."/>
            <person name="Haridas S."/>
            <person name="Chen C."/>
            <person name="Bauer D."/>
            <person name="Andreopoulos W."/>
            <person name="Pangilinan J."/>
            <person name="LaButti K."/>
            <person name="Riley R."/>
            <person name="Lipzen A."/>
            <person name="Clum A."/>
            <person name="Drula E."/>
            <person name="Henrissat B."/>
            <person name="Kohler A."/>
            <person name="Grigoriev I.V."/>
            <person name="Martin F.M."/>
            <person name="Hacquard S."/>
        </authorList>
    </citation>
    <scope>NUCLEOTIDE SEQUENCE [LARGE SCALE GENOMIC DNA]</scope>
    <source>
        <strain evidence="3 4">MPI-CAGE-CH-0241</strain>
    </source>
</reference>
<dbReference type="Gene3D" id="3.20.20.80">
    <property type="entry name" value="Glycosidases"/>
    <property type="match status" value="1"/>
</dbReference>
<dbReference type="OrthoDB" id="2796951at2759"/>
<evidence type="ECO:0000259" key="2">
    <source>
        <dbReference type="Pfam" id="PF16862"/>
    </source>
</evidence>
<dbReference type="Proteomes" id="UP000777438">
    <property type="component" value="Unassembled WGS sequence"/>
</dbReference>
<feature type="chain" id="PRO_5040301338" description="Beta-glucuronidase C-terminal domain-containing protein" evidence="1">
    <location>
        <begin position="18"/>
        <end position="490"/>
    </location>
</feature>
<keyword evidence="1" id="KW-0732">Signal</keyword>
<dbReference type="AlphaFoldDB" id="A0A9P8VPF4"/>
<dbReference type="InterPro" id="IPR052974">
    <property type="entry name" value="GH79_Enzymes"/>
</dbReference>
<dbReference type="PANTHER" id="PTHR36183">
    <property type="entry name" value="BETA-GLUCURONIDASE"/>
    <property type="match status" value="1"/>
</dbReference>
<comment type="caution">
    <text evidence="3">The sequence shown here is derived from an EMBL/GenBank/DDBJ whole genome shotgun (WGS) entry which is preliminary data.</text>
</comment>
<dbReference type="SUPFAM" id="SSF51445">
    <property type="entry name" value="(Trans)glycosidases"/>
    <property type="match status" value="1"/>
</dbReference>
<evidence type="ECO:0000313" key="3">
    <source>
        <dbReference type="EMBL" id="KAH6871488.1"/>
    </source>
</evidence>
<evidence type="ECO:0000313" key="4">
    <source>
        <dbReference type="Proteomes" id="UP000777438"/>
    </source>
</evidence>
<organism evidence="3 4">
    <name type="scientific">Thelonectria olida</name>
    <dbReference type="NCBI Taxonomy" id="1576542"/>
    <lineage>
        <taxon>Eukaryota</taxon>
        <taxon>Fungi</taxon>
        <taxon>Dikarya</taxon>
        <taxon>Ascomycota</taxon>
        <taxon>Pezizomycotina</taxon>
        <taxon>Sordariomycetes</taxon>
        <taxon>Hypocreomycetidae</taxon>
        <taxon>Hypocreales</taxon>
        <taxon>Nectriaceae</taxon>
        <taxon>Thelonectria</taxon>
    </lineage>
</organism>
<dbReference type="InterPro" id="IPR031728">
    <property type="entry name" value="GlcAase_C"/>
</dbReference>
<name>A0A9P8VPF4_9HYPO</name>
<proteinExistence type="predicted"/>
<feature type="signal peptide" evidence="1">
    <location>
        <begin position="1"/>
        <end position="17"/>
    </location>
</feature>
<dbReference type="PANTHER" id="PTHR36183:SF3">
    <property type="entry name" value="BETA-GLUCURONIDASE C-TERMINAL DOMAIN-CONTAINING PROTEIN"/>
    <property type="match status" value="1"/>
</dbReference>
<sequence length="490" mass="53840">MLYSNYLALLALGSAAAAGSPRCTVPAVQPKQAVALDPSPVGVSFEFFMWPSYMTNISLALPCMNHFDKLYGKKMPIRIGGTTQDRATYDPNFDGYVSYTTDDPLVAPMSLAYGPKFFDLIKKHGSETILGLNRGLNNRTNTFAAAQEVKARALKNLWAIELGNEPDLFYKFWKYPVATAPWNETQEGANAADWAQDFIKHWKNPLPILAGGGYAVPLELEPGWPNLPHLIDTAYNKTVKDATKVYNGHLYALSNTTGDDLNLEMRHERTVADLSLLPVSSAKSVNRPFILGETGFHGADYEMDATFGSAIQTVDKTLRALTLGIQRLFYHQGTINQAFFNWWRSDQLNAAFYGAYFGALAVEGGDSISAADNGNDAYAQYVVYRKGKPHKIVLVNTDYYSGTGKRSATTFTLTGLKSGCVEALRMTAPSSETMIPVKQTKPSLEPSIGGQYFSNDNCSLRGGRESEKVCVRKGRMAVSLKASEALIIYL</sequence>
<protein>
    <recommendedName>
        <fullName evidence="2">Beta-glucuronidase C-terminal domain-containing protein</fullName>
    </recommendedName>
</protein>
<dbReference type="Pfam" id="PF16862">
    <property type="entry name" value="Glyco_hydro_79C"/>
    <property type="match status" value="1"/>
</dbReference>
<gene>
    <name evidence="3" type="ORF">B0T10DRAFT_568278</name>
</gene>
<evidence type="ECO:0000256" key="1">
    <source>
        <dbReference type="SAM" id="SignalP"/>
    </source>
</evidence>
<dbReference type="EMBL" id="JAGPYM010000054">
    <property type="protein sequence ID" value="KAH6871488.1"/>
    <property type="molecule type" value="Genomic_DNA"/>
</dbReference>
<accession>A0A9P8VPF4</accession>
<dbReference type="InterPro" id="IPR017853">
    <property type="entry name" value="GH"/>
</dbReference>